<gene>
    <name evidence="1" type="ORF">SLEP1_g24613</name>
</gene>
<name>A0AAV5JPZ6_9ROSI</name>
<accession>A0AAV5JPZ6</accession>
<evidence type="ECO:0000313" key="1">
    <source>
        <dbReference type="EMBL" id="GKV13622.1"/>
    </source>
</evidence>
<dbReference type="Proteomes" id="UP001054252">
    <property type="component" value="Unassembled WGS sequence"/>
</dbReference>
<reference evidence="1 2" key="1">
    <citation type="journal article" date="2021" name="Commun. Biol.">
        <title>The genome of Shorea leprosula (Dipterocarpaceae) highlights the ecological relevance of drought in aseasonal tropical rainforests.</title>
        <authorList>
            <person name="Ng K.K.S."/>
            <person name="Kobayashi M.J."/>
            <person name="Fawcett J.A."/>
            <person name="Hatakeyama M."/>
            <person name="Paape T."/>
            <person name="Ng C.H."/>
            <person name="Ang C.C."/>
            <person name="Tnah L.H."/>
            <person name="Lee C.T."/>
            <person name="Nishiyama T."/>
            <person name="Sese J."/>
            <person name="O'Brien M.J."/>
            <person name="Copetti D."/>
            <person name="Mohd Noor M.I."/>
            <person name="Ong R.C."/>
            <person name="Putra M."/>
            <person name="Sireger I.Z."/>
            <person name="Indrioko S."/>
            <person name="Kosugi Y."/>
            <person name="Izuno A."/>
            <person name="Isagi Y."/>
            <person name="Lee S.L."/>
            <person name="Shimizu K.K."/>
        </authorList>
    </citation>
    <scope>NUCLEOTIDE SEQUENCE [LARGE SCALE GENOMIC DNA]</scope>
    <source>
        <strain evidence="1">214</strain>
    </source>
</reference>
<dbReference type="EMBL" id="BPVZ01000039">
    <property type="protein sequence ID" value="GKV13622.1"/>
    <property type="molecule type" value="Genomic_DNA"/>
</dbReference>
<proteinExistence type="predicted"/>
<comment type="caution">
    <text evidence="1">The sequence shown here is derived from an EMBL/GenBank/DDBJ whole genome shotgun (WGS) entry which is preliminary data.</text>
</comment>
<protein>
    <submittedName>
        <fullName evidence="1">Uncharacterized protein</fullName>
    </submittedName>
</protein>
<dbReference type="AlphaFoldDB" id="A0AAV5JPZ6"/>
<keyword evidence="2" id="KW-1185">Reference proteome</keyword>
<sequence length="42" mass="4586">MLCSPPSPALLCVGVILPVSNPKNFPCTSRRPSPIYSFDFAY</sequence>
<organism evidence="1 2">
    <name type="scientific">Rubroshorea leprosula</name>
    <dbReference type="NCBI Taxonomy" id="152421"/>
    <lineage>
        <taxon>Eukaryota</taxon>
        <taxon>Viridiplantae</taxon>
        <taxon>Streptophyta</taxon>
        <taxon>Embryophyta</taxon>
        <taxon>Tracheophyta</taxon>
        <taxon>Spermatophyta</taxon>
        <taxon>Magnoliopsida</taxon>
        <taxon>eudicotyledons</taxon>
        <taxon>Gunneridae</taxon>
        <taxon>Pentapetalae</taxon>
        <taxon>rosids</taxon>
        <taxon>malvids</taxon>
        <taxon>Malvales</taxon>
        <taxon>Dipterocarpaceae</taxon>
        <taxon>Rubroshorea</taxon>
    </lineage>
</organism>
<evidence type="ECO:0000313" key="2">
    <source>
        <dbReference type="Proteomes" id="UP001054252"/>
    </source>
</evidence>